<comment type="caution">
    <text evidence="12">The sequence shown here is derived from an EMBL/GenBank/DDBJ whole genome shotgun (WGS) entry which is preliminary data.</text>
</comment>
<dbReference type="PROSITE" id="PS00855">
    <property type="entry name" value="SPASE_II"/>
    <property type="match status" value="1"/>
</dbReference>
<organism evidence="12 13">
    <name type="scientific">Enterococcus camelliae</name>
    <dbReference type="NCBI Taxonomy" id="453959"/>
    <lineage>
        <taxon>Bacteria</taxon>
        <taxon>Bacillati</taxon>
        <taxon>Bacillota</taxon>
        <taxon>Bacilli</taxon>
        <taxon>Lactobacillales</taxon>
        <taxon>Enterococcaceae</taxon>
        <taxon>Enterococcus</taxon>
    </lineage>
</organism>
<dbReference type="EMBL" id="JBHUMO010000011">
    <property type="protein sequence ID" value="MFD2728181.1"/>
    <property type="molecule type" value="Genomic_DNA"/>
</dbReference>
<proteinExistence type="inferred from homology"/>
<evidence type="ECO:0000256" key="9">
    <source>
        <dbReference type="HAMAP-Rule" id="MF_00161"/>
    </source>
</evidence>
<evidence type="ECO:0000313" key="12">
    <source>
        <dbReference type="EMBL" id="MFD2728181.1"/>
    </source>
</evidence>
<evidence type="ECO:0000256" key="8">
    <source>
        <dbReference type="ARBA" id="ARBA00023136"/>
    </source>
</evidence>
<dbReference type="HAMAP" id="MF_00161">
    <property type="entry name" value="LspA"/>
    <property type="match status" value="1"/>
</dbReference>
<dbReference type="InterPro" id="IPR001872">
    <property type="entry name" value="Peptidase_A8"/>
</dbReference>
<dbReference type="Proteomes" id="UP001597427">
    <property type="component" value="Unassembled WGS sequence"/>
</dbReference>
<dbReference type="EC" id="3.4.23.36" evidence="9"/>
<reference evidence="13" key="1">
    <citation type="journal article" date="2019" name="Int. J. Syst. Evol. Microbiol.">
        <title>The Global Catalogue of Microorganisms (GCM) 10K type strain sequencing project: providing services to taxonomists for standard genome sequencing and annotation.</title>
        <authorList>
            <consortium name="The Broad Institute Genomics Platform"/>
            <consortium name="The Broad Institute Genome Sequencing Center for Infectious Disease"/>
            <person name="Wu L."/>
            <person name="Ma J."/>
        </authorList>
    </citation>
    <scope>NUCLEOTIDE SEQUENCE [LARGE SCALE GENOMIC DNA]</scope>
    <source>
        <strain evidence="13">TISTR 932</strain>
    </source>
</reference>
<keyword evidence="2 9" id="KW-1003">Cell membrane</keyword>
<dbReference type="PRINTS" id="PR00781">
    <property type="entry name" value="LIPOSIGPTASE"/>
</dbReference>
<evidence type="ECO:0000256" key="11">
    <source>
        <dbReference type="RuleBase" id="RU004181"/>
    </source>
</evidence>
<evidence type="ECO:0000256" key="1">
    <source>
        <dbReference type="ARBA" id="ARBA00006139"/>
    </source>
</evidence>
<comment type="catalytic activity">
    <reaction evidence="9 10">
        <text>Release of signal peptides from bacterial membrane prolipoproteins. Hydrolyzes -Xaa-Yaa-Zaa-|-(S,diacylglyceryl)Cys-, in which Xaa is hydrophobic (preferably Leu), and Yaa (Ala or Ser) and Zaa (Gly or Ala) have small, neutral side chains.</text>
        <dbReference type="EC" id="3.4.23.36"/>
    </reaction>
</comment>
<keyword evidence="7 9" id="KW-1133">Transmembrane helix</keyword>
<gene>
    <name evidence="9 12" type="primary">lspA</name>
    <name evidence="12" type="ORF">ACFSR0_01855</name>
</gene>
<dbReference type="NCBIfam" id="TIGR00077">
    <property type="entry name" value="lspA"/>
    <property type="match status" value="1"/>
</dbReference>
<dbReference type="GO" id="GO:0004190">
    <property type="term" value="F:aspartic-type endopeptidase activity"/>
    <property type="evidence" value="ECO:0007669"/>
    <property type="project" value="UniProtKB-EC"/>
</dbReference>
<evidence type="ECO:0000256" key="10">
    <source>
        <dbReference type="RuleBase" id="RU000594"/>
    </source>
</evidence>
<evidence type="ECO:0000256" key="5">
    <source>
        <dbReference type="ARBA" id="ARBA00022750"/>
    </source>
</evidence>
<feature type="transmembrane region" description="Helical" evidence="9">
    <location>
        <begin position="59"/>
        <end position="78"/>
    </location>
</feature>
<evidence type="ECO:0000313" key="13">
    <source>
        <dbReference type="Proteomes" id="UP001597427"/>
    </source>
</evidence>
<dbReference type="RefSeq" id="WP_379979333.1">
    <property type="nucleotide sequence ID" value="NZ_JBHUMO010000011.1"/>
</dbReference>
<dbReference type="Pfam" id="PF01252">
    <property type="entry name" value="Peptidase_A8"/>
    <property type="match status" value="1"/>
</dbReference>
<feature type="transmembrane region" description="Helical" evidence="9">
    <location>
        <begin position="123"/>
        <end position="145"/>
    </location>
</feature>
<evidence type="ECO:0000256" key="6">
    <source>
        <dbReference type="ARBA" id="ARBA00022801"/>
    </source>
</evidence>
<keyword evidence="6 9" id="KW-0378">Hydrolase</keyword>
<keyword evidence="4 9" id="KW-0812">Transmembrane</keyword>
<evidence type="ECO:0000256" key="2">
    <source>
        <dbReference type="ARBA" id="ARBA00022475"/>
    </source>
</evidence>
<keyword evidence="3 9" id="KW-0645">Protease</keyword>
<protein>
    <recommendedName>
        <fullName evidence="9">Lipoprotein signal peptidase</fullName>
        <ecNumber evidence="9">3.4.23.36</ecNumber>
    </recommendedName>
    <alternativeName>
        <fullName evidence="9">Prolipoprotein signal peptidase</fullName>
    </alternativeName>
    <alternativeName>
        <fullName evidence="9">Signal peptidase II</fullName>
        <shortName evidence="9">SPase II</shortName>
    </alternativeName>
</protein>
<feature type="transmembrane region" description="Helical" evidence="9">
    <location>
        <begin position="85"/>
        <end position="103"/>
    </location>
</feature>
<dbReference type="PANTHER" id="PTHR33695:SF1">
    <property type="entry name" value="LIPOPROTEIN SIGNAL PEPTIDASE"/>
    <property type="match status" value="1"/>
</dbReference>
<comment type="pathway">
    <text evidence="9">Protein modification; lipoprotein biosynthesis (signal peptide cleavage).</text>
</comment>
<comment type="function">
    <text evidence="9 10">This protein specifically catalyzes the removal of signal peptides from prolipoproteins.</text>
</comment>
<keyword evidence="8 9" id="KW-0472">Membrane</keyword>
<comment type="similarity">
    <text evidence="1 9 11">Belongs to the peptidase A8 family.</text>
</comment>
<accession>A0ABW5TJ99</accession>
<keyword evidence="5 9" id="KW-0064">Aspartyl protease</keyword>
<name>A0ABW5TJ99_9ENTE</name>
<comment type="subcellular location">
    <subcellularLocation>
        <location evidence="9">Cell membrane</location>
        <topology evidence="9">Multi-pass membrane protein</topology>
    </subcellularLocation>
</comment>
<feature type="active site" evidence="9">
    <location>
        <position position="129"/>
    </location>
</feature>
<keyword evidence="13" id="KW-1185">Reference proteome</keyword>
<evidence type="ECO:0000256" key="7">
    <source>
        <dbReference type="ARBA" id="ARBA00022989"/>
    </source>
</evidence>
<sequence>MIVLYFILSLLLVGLDQWVKLEIVSAIPLGESHVVVPNLLSLTYLQNTGAAWSIFEGKIGFFAIITVVAVAAILFLMMKNRQGHFLLLVGFSFILAGAIGNFIDRVRLGYVVDMFQLDFIQFPIFNVADMSLCFGVLCLFIYTIFEERLKGSKHAK</sequence>
<comment type="caution">
    <text evidence="9">Lacks conserved residue(s) required for the propagation of feature annotation.</text>
</comment>
<feature type="active site" evidence="9">
    <location>
        <position position="113"/>
    </location>
</feature>
<evidence type="ECO:0000256" key="3">
    <source>
        <dbReference type="ARBA" id="ARBA00022670"/>
    </source>
</evidence>
<evidence type="ECO:0000256" key="4">
    <source>
        <dbReference type="ARBA" id="ARBA00022692"/>
    </source>
</evidence>
<dbReference type="PANTHER" id="PTHR33695">
    <property type="entry name" value="LIPOPROTEIN SIGNAL PEPTIDASE"/>
    <property type="match status" value="1"/>
</dbReference>